<dbReference type="SUPFAM" id="SSF90123">
    <property type="entry name" value="ABC transporter transmembrane region"/>
    <property type="match status" value="1"/>
</dbReference>
<keyword evidence="6 12" id="KW-0067">ATP-binding</keyword>
<feature type="transmembrane region" description="Helical" evidence="9">
    <location>
        <begin position="12"/>
        <end position="37"/>
    </location>
</feature>
<dbReference type="SMART" id="SM00382">
    <property type="entry name" value="AAA"/>
    <property type="match status" value="1"/>
</dbReference>
<dbReference type="GO" id="GO:0005524">
    <property type="term" value="F:ATP binding"/>
    <property type="evidence" value="ECO:0007669"/>
    <property type="project" value="UniProtKB-KW"/>
</dbReference>
<keyword evidence="8 9" id="KW-0472">Membrane</keyword>
<dbReference type="CDD" id="cd03223">
    <property type="entry name" value="ABCD_peroxisomal_ALDP"/>
    <property type="match status" value="1"/>
</dbReference>
<dbReference type="SUPFAM" id="SSF52540">
    <property type="entry name" value="P-loop containing nucleoside triphosphate hydrolases"/>
    <property type="match status" value="1"/>
</dbReference>
<dbReference type="PANTHER" id="PTHR11384:SF59">
    <property type="entry name" value="LYSOSOMAL COBALAMIN TRANSPORTER ABCD4"/>
    <property type="match status" value="1"/>
</dbReference>
<gene>
    <name evidence="12" type="ORF">HNR39_002770</name>
</gene>
<feature type="transmembrane region" description="Helical" evidence="9">
    <location>
        <begin position="299"/>
        <end position="317"/>
    </location>
</feature>
<feature type="domain" description="ABC transporter" evidence="10">
    <location>
        <begin position="391"/>
        <end position="602"/>
    </location>
</feature>
<dbReference type="GO" id="GO:0016887">
    <property type="term" value="F:ATP hydrolysis activity"/>
    <property type="evidence" value="ECO:0007669"/>
    <property type="project" value="InterPro"/>
</dbReference>
<dbReference type="AlphaFoldDB" id="A0A840RV20"/>
<dbReference type="Gene3D" id="3.40.50.300">
    <property type="entry name" value="P-loop containing nucleotide triphosphate hydrolases"/>
    <property type="match status" value="1"/>
</dbReference>
<dbReference type="InterPro" id="IPR036640">
    <property type="entry name" value="ABC1_TM_sf"/>
</dbReference>
<dbReference type="InterPro" id="IPR003439">
    <property type="entry name" value="ABC_transporter-like_ATP-bd"/>
</dbReference>
<dbReference type="GO" id="GO:0005886">
    <property type="term" value="C:plasma membrane"/>
    <property type="evidence" value="ECO:0007669"/>
    <property type="project" value="UniProtKB-SubCell"/>
</dbReference>
<dbReference type="InterPro" id="IPR017871">
    <property type="entry name" value="ABC_transporter-like_CS"/>
</dbReference>
<keyword evidence="13" id="KW-1185">Reference proteome</keyword>
<dbReference type="Pfam" id="PF06472">
    <property type="entry name" value="ABC_membrane_2"/>
    <property type="match status" value="1"/>
</dbReference>
<feature type="transmembrane region" description="Helical" evidence="9">
    <location>
        <begin position="187"/>
        <end position="208"/>
    </location>
</feature>
<keyword evidence="7 9" id="KW-1133">Transmembrane helix</keyword>
<evidence type="ECO:0000256" key="4">
    <source>
        <dbReference type="ARBA" id="ARBA00022692"/>
    </source>
</evidence>
<dbReference type="InterPro" id="IPR011527">
    <property type="entry name" value="ABC1_TM_dom"/>
</dbReference>
<feature type="transmembrane region" description="Helical" evidence="9">
    <location>
        <begin position="214"/>
        <end position="234"/>
    </location>
</feature>
<organism evidence="12 13">
    <name type="scientific">Glaciimonas immobilis</name>
    <dbReference type="NCBI Taxonomy" id="728004"/>
    <lineage>
        <taxon>Bacteria</taxon>
        <taxon>Pseudomonadati</taxon>
        <taxon>Pseudomonadota</taxon>
        <taxon>Betaproteobacteria</taxon>
        <taxon>Burkholderiales</taxon>
        <taxon>Oxalobacteraceae</taxon>
        <taxon>Glaciimonas</taxon>
    </lineage>
</organism>
<dbReference type="Gene3D" id="1.20.1560.10">
    <property type="entry name" value="ABC transporter type 1, transmembrane domain"/>
    <property type="match status" value="1"/>
</dbReference>
<evidence type="ECO:0000256" key="1">
    <source>
        <dbReference type="ARBA" id="ARBA00004651"/>
    </source>
</evidence>
<evidence type="ECO:0000313" key="12">
    <source>
        <dbReference type="EMBL" id="MBB5200928.1"/>
    </source>
</evidence>
<evidence type="ECO:0000256" key="3">
    <source>
        <dbReference type="ARBA" id="ARBA00022475"/>
    </source>
</evidence>
<evidence type="ECO:0000313" key="13">
    <source>
        <dbReference type="Proteomes" id="UP000571084"/>
    </source>
</evidence>
<dbReference type="PROSITE" id="PS50893">
    <property type="entry name" value="ABC_TRANSPORTER_2"/>
    <property type="match status" value="1"/>
</dbReference>
<dbReference type="RefSeq" id="WP_168055638.1">
    <property type="nucleotide sequence ID" value="NZ_JAAOZT010000007.1"/>
</dbReference>
<dbReference type="Proteomes" id="UP000571084">
    <property type="component" value="Unassembled WGS sequence"/>
</dbReference>
<dbReference type="InterPro" id="IPR050835">
    <property type="entry name" value="ABC_transporter_sub-D"/>
</dbReference>
<evidence type="ECO:0000256" key="2">
    <source>
        <dbReference type="ARBA" id="ARBA00022448"/>
    </source>
</evidence>
<dbReference type="GO" id="GO:0140359">
    <property type="term" value="F:ABC-type transporter activity"/>
    <property type="evidence" value="ECO:0007669"/>
    <property type="project" value="InterPro"/>
</dbReference>
<dbReference type="InterPro" id="IPR003593">
    <property type="entry name" value="AAA+_ATPase"/>
</dbReference>
<dbReference type="EMBL" id="JACHHQ010000005">
    <property type="protein sequence ID" value="MBB5200928.1"/>
    <property type="molecule type" value="Genomic_DNA"/>
</dbReference>
<reference evidence="12 13" key="1">
    <citation type="submission" date="2020-08" db="EMBL/GenBank/DDBJ databases">
        <title>Genomic Encyclopedia of Type Strains, Phase IV (KMG-IV): sequencing the most valuable type-strain genomes for metagenomic binning, comparative biology and taxonomic classification.</title>
        <authorList>
            <person name="Goeker M."/>
        </authorList>
    </citation>
    <scope>NUCLEOTIDE SEQUENCE [LARGE SCALE GENOMIC DNA]</scope>
    <source>
        <strain evidence="12 13">DSM 23240</strain>
    </source>
</reference>
<keyword evidence="4 9" id="KW-0812">Transmembrane</keyword>
<dbReference type="InterPro" id="IPR027417">
    <property type="entry name" value="P-loop_NTPase"/>
</dbReference>
<dbReference type="PROSITE" id="PS00211">
    <property type="entry name" value="ABC_TRANSPORTER_1"/>
    <property type="match status" value="1"/>
</dbReference>
<name>A0A840RV20_9BURK</name>
<feature type="transmembrane region" description="Helical" evidence="9">
    <location>
        <begin position="58"/>
        <end position="77"/>
    </location>
</feature>
<comment type="subcellular location">
    <subcellularLocation>
        <location evidence="1">Cell membrane</location>
        <topology evidence="1">Multi-pass membrane protein</topology>
    </subcellularLocation>
</comment>
<dbReference type="Pfam" id="PF00005">
    <property type="entry name" value="ABC_tran"/>
    <property type="match status" value="1"/>
</dbReference>
<evidence type="ECO:0000256" key="5">
    <source>
        <dbReference type="ARBA" id="ARBA00022741"/>
    </source>
</evidence>
<feature type="domain" description="ABC transmembrane type-1" evidence="11">
    <location>
        <begin position="59"/>
        <end position="358"/>
    </location>
</feature>
<sequence length="607" mass="68761">MDWNNALLESLIWISKAFIISIICLSLIVIILARFTIWGRQFRRLTWAFFSPTRSKKPLLWLAGIVFLTLFSVRMNVLFSFWSNGLYSALQKLDAKVFWTMVIIFSILATVHVVRALINFYVRQAFLIHWRVWLTNNLVERWLSNQAYHRTQFVAQKIDNPDQRIQQDVEGFVSSSLLLSMGVLDSVVSLFSFSFILWGLSGALGMFGVEIPRAMVFLVYIYVLIATIFAVRVGRPLMRLSFMREKFNADFRYALVRVREYAESIAFFRGENVERSALASRFSDIVGNMWAIISRSLKFQGLNLVVSQIAVVFPLIIQAPRFFSKQITLGDMMQTAQAFGQVQDSLSFFRNAYDDFAGYRAIMNRLTGYLDSIDAALQLPGAQIGYQQNIFIVDGLTVKTPDQLMLVENLNLNLPPMASLLIRGRSGVGKTTLLRAVSGLWPYVEGNIARPDPQHTLFLPQKPYLPLGTLRTALHYPNLVRNDDGASEVLRKCQLSHLIPRLDDDADWSQILSLGEQQRLAIGRVLLSRPQVVFLDEASSAMDEGLEHAMYQLIRDTLPQVIMVSVGHRSSLAVFHAQELMLFGAGKWRLGAMEGWIGATEAPALPV</sequence>
<keyword evidence="5" id="KW-0547">Nucleotide-binding</keyword>
<evidence type="ECO:0000256" key="7">
    <source>
        <dbReference type="ARBA" id="ARBA00022989"/>
    </source>
</evidence>
<feature type="transmembrane region" description="Helical" evidence="9">
    <location>
        <begin position="97"/>
        <end position="122"/>
    </location>
</feature>
<evidence type="ECO:0000256" key="9">
    <source>
        <dbReference type="SAM" id="Phobius"/>
    </source>
</evidence>
<proteinExistence type="predicted"/>
<evidence type="ECO:0000256" key="8">
    <source>
        <dbReference type="ARBA" id="ARBA00023136"/>
    </source>
</evidence>
<dbReference type="PANTHER" id="PTHR11384">
    <property type="entry name" value="ATP-BINDING CASSETTE, SUB-FAMILY D MEMBER"/>
    <property type="match status" value="1"/>
</dbReference>
<evidence type="ECO:0000256" key="6">
    <source>
        <dbReference type="ARBA" id="ARBA00022840"/>
    </source>
</evidence>
<dbReference type="PROSITE" id="PS50929">
    <property type="entry name" value="ABC_TM1F"/>
    <property type="match status" value="1"/>
</dbReference>
<evidence type="ECO:0000259" key="11">
    <source>
        <dbReference type="PROSITE" id="PS50929"/>
    </source>
</evidence>
<accession>A0A840RV20</accession>
<comment type="caution">
    <text evidence="12">The sequence shown here is derived from an EMBL/GenBank/DDBJ whole genome shotgun (WGS) entry which is preliminary data.</text>
</comment>
<keyword evidence="3" id="KW-1003">Cell membrane</keyword>
<protein>
    <submittedName>
        <fullName evidence="12">Putative ATP-binding cassette transporter</fullName>
    </submittedName>
</protein>
<keyword evidence="2" id="KW-0813">Transport</keyword>
<evidence type="ECO:0000259" key="10">
    <source>
        <dbReference type="PROSITE" id="PS50893"/>
    </source>
</evidence>